<gene>
    <name evidence="13" type="primary">aroB</name>
    <name evidence="13" type="ORF">FO442_11005</name>
</gene>
<comment type="caution">
    <text evidence="13">The sequence shown here is derived from an EMBL/GenBank/DDBJ whole genome shotgun (WGS) entry which is preliminary data.</text>
</comment>
<dbReference type="GO" id="GO:0000166">
    <property type="term" value="F:nucleotide binding"/>
    <property type="evidence" value="ECO:0007669"/>
    <property type="project" value="UniProtKB-KW"/>
</dbReference>
<protein>
    <recommendedName>
        <fullName evidence="10">3-dehydroquinate synthase</fullName>
        <ecNumber evidence="10">4.2.3.4</ecNumber>
    </recommendedName>
</protein>
<dbReference type="SUPFAM" id="SSF56796">
    <property type="entry name" value="Dehydroquinate synthase-like"/>
    <property type="match status" value="1"/>
</dbReference>
<proteinExistence type="predicted"/>
<keyword evidence="4" id="KW-0479">Metal-binding</keyword>
<evidence type="ECO:0000259" key="12">
    <source>
        <dbReference type="Pfam" id="PF24621"/>
    </source>
</evidence>
<dbReference type="GO" id="GO:0009073">
    <property type="term" value="P:aromatic amino acid family biosynthetic process"/>
    <property type="evidence" value="ECO:0007669"/>
    <property type="project" value="InterPro"/>
</dbReference>
<keyword evidence="14" id="KW-1185">Reference proteome</keyword>
<keyword evidence="8 13" id="KW-0456">Lyase</keyword>
<keyword evidence="5" id="KW-0547">Nucleotide-binding</keyword>
<dbReference type="Pfam" id="PF01761">
    <property type="entry name" value="DHQ_synthase"/>
    <property type="match status" value="1"/>
</dbReference>
<dbReference type="GO" id="GO:0005737">
    <property type="term" value="C:cytoplasm"/>
    <property type="evidence" value="ECO:0007669"/>
    <property type="project" value="InterPro"/>
</dbReference>
<evidence type="ECO:0000256" key="5">
    <source>
        <dbReference type="ARBA" id="ARBA00022741"/>
    </source>
</evidence>
<organism evidence="13 14">
    <name type="scientific">Fluviicola chungangensis</name>
    <dbReference type="NCBI Taxonomy" id="2597671"/>
    <lineage>
        <taxon>Bacteria</taxon>
        <taxon>Pseudomonadati</taxon>
        <taxon>Bacteroidota</taxon>
        <taxon>Flavobacteriia</taxon>
        <taxon>Flavobacteriales</taxon>
        <taxon>Crocinitomicaceae</taxon>
        <taxon>Fluviicola</taxon>
    </lineage>
</organism>
<keyword evidence="7" id="KW-0520">NAD</keyword>
<keyword evidence="9" id="KW-0170">Cobalt</keyword>
<comment type="function">
    <text evidence="3">Catalyzes the conversion of 3-deoxy-D-arabino-heptulosonate 7-phosphate (DAHP) to dehydroquinate (DHQ).</text>
</comment>
<dbReference type="InterPro" id="IPR030963">
    <property type="entry name" value="DHQ_synth_fam"/>
</dbReference>
<dbReference type="Pfam" id="PF24621">
    <property type="entry name" value="DHQS_C"/>
    <property type="match status" value="1"/>
</dbReference>
<dbReference type="GO" id="GO:0009423">
    <property type="term" value="P:chorismate biosynthetic process"/>
    <property type="evidence" value="ECO:0007669"/>
    <property type="project" value="UniProtKB-UniRule"/>
</dbReference>
<evidence type="ECO:0000256" key="8">
    <source>
        <dbReference type="ARBA" id="ARBA00023239"/>
    </source>
</evidence>
<name>A0A556MR85_9FLAO</name>
<evidence type="ECO:0000256" key="1">
    <source>
        <dbReference type="ARBA" id="ARBA00001911"/>
    </source>
</evidence>
<dbReference type="CDD" id="cd08195">
    <property type="entry name" value="DHQS"/>
    <property type="match status" value="1"/>
</dbReference>
<dbReference type="Gene3D" id="3.40.50.1970">
    <property type="match status" value="1"/>
</dbReference>
<dbReference type="InterPro" id="IPR030960">
    <property type="entry name" value="DHQS/DOIS_N"/>
</dbReference>
<evidence type="ECO:0000256" key="6">
    <source>
        <dbReference type="ARBA" id="ARBA00022833"/>
    </source>
</evidence>
<dbReference type="Proteomes" id="UP000316008">
    <property type="component" value="Unassembled WGS sequence"/>
</dbReference>
<reference evidence="13 14" key="1">
    <citation type="submission" date="2019-07" db="EMBL/GenBank/DDBJ databases">
        <authorList>
            <person name="Huq M.A."/>
        </authorList>
    </citation>
    <scope>NUCLEOTIDE SEQUENCE [LARGE SCALE GENOMIC DNA]</scope>
    <source>
        <strain evidence="13 14">MAH-3</strain>
    </source>
</reference>
<dbReference type="GO" id="GO:0046872">
    <property type="term" value="F:metal ion binding"/>
    <property type="evidence" value="ECO:0007669"/>
    <property type="project" value="UniProtKB-KW"/>
</dbReference>
<evidence type="ECO:0000256" key="4">
    <source>
        <dbReference type="ARBA" id="ARBA00022723"/>
    </source>
</evidence>
<evidence type="ECO:0000256" key="2">
    <source>
        <dbReference type="ARBA" id="ARBA00001941"/>
    </source>
</evidence>
<keyword evidence="6" id="KW-0862">Zinc</keyword>
<dbReference type="OrthoDB" id="9806583at2"/>
<dbReference type="InterPro" id="IPR016037">
    <property type="entry name" value="DHQ_synth_AroB"/>
</dbReference>
<dbReference type="PANTHER" id="PTHR43622:SF1">
    <property type="entry name" value="3-DEHYDROQUINATE SYNTHASE"/>
    <property type="match status" value="1"/>
</dbReference>
<dbReference type="InterPro" id="IPR050071">
    <property type="entry name" value="Dehydroquinate_synthase"/>
</dbReference>
<dbReference type="PANTHER" id="PTHR43622">
    <property type="entry name" value="3-DEHYDROQUINATE SYNTHASE"/>
    <property type="match status" value="1"/>
</dbReference>
<evidence type="ECO:0000313" key="13">
    <source>
        <dbReference type="EMBL" id="TSJ42289.1"/>
    </source>
</evidence>
<dbReference type="EMBL" id="VLPL01000005">
    <property type="protein sequence ID" value="TSJ42289.1"/>
    <property type="molecule type" value="Genomic_DNA"/>
</dbReference>
<accession>A0A556MR85</accession>
<evidence type="ECO:0000313" key="14">
    <source>
        <dbReference type="Proteomes" id="UP000316008"/>
    </source>
</evidence>
<evidence type="ECO:0000256" key="10">
    <source>
        <dbReference type="NCBIfam" id="TIGR01357"/>
    </source>
</evidence>
<dbReference type="AlphaFoldDB" id="A0A556MR85"/>
<dbReference type="Gene3D" id="1.20.1090.10">
    <property type="entry name" value="Dehydroquinate synthase-like - alpha domain"/>
    <property type="match status" value="1"/>
</dbReference>
<evidence type="ECO:0000259" key="11">
    <source>
        <dbReference type="Pfam" id="PF01761"/>
    </source>
</evidence>
<comment type="cofactor">
    <cofactor evidence="1">
        <name>NAD(+)</name>
        <dbReference type="ChEBI" id="CHEBI:57540"/>
    </cofactor>
</comment>
<dbReference type="PIRSF" id="PIRSF001455">
    <property type="entry name" value="DHQ_synth"/>
    <property type="match status" value="1"/>
</dbReference>
<comment type="cofactor">
    <cofactor evidence="2">
        <name>Co(2+)</name>
        <dbReference type="ChEBI" id="CHEBI:48828"/>
    </cofactor>
</comment>
<feature type="domain" description="3-dehydroquinate synthase C-terminal" evidence="12">
    <location>
        <begin position="186"/>
        <end position="329"/>
    </location>
</feature>
<dbReference type="InterPro" id="IPR056179">
    <property type="entry name" value="DHQS_C"/>
</dbReference>
<evidence type="ECO:0000256" key="7">
    <source>
        <dbReference type="ARBA" id="ARBA00023027"/>
    </source>
</evidence>
<sequence>MCYIIEIRTLKKIKCNSYSVEVGNLELSSFPVLLQESYRDVRKVIVVDENTHDFCLEYLLTAFPTLEDAEVILLPTGEENKVMEVCFQVLEALSDYEIVRSDLVITLGGGVVSDMGGFIASIYKRGLPCIHIPTSLMGMVDAAIGGKTGIDLGSFKNQIGTFYNPVAVYVDQRFLETLPEEEWKSGFAEVLKHALIADRKEWDRLISSSQGELFSEENVKMILEKSIAVKANIVNEDPIEKGKRKSLNFGHTIGHAIEGYYLDLNPMSHGNCIALGIIAEAFLSNQKGTLETEELNEIVQVMMALYPCPEDLLTGVSIMLELMKNDKKNDQLGVRTCFLNKIGECSWNHLIDENDIKAAFNYLYQCYYKN</sequence>
<evidence type="ECO:0000256" key="9">
    <source>
        <dbReference type="ARBA" id="ARBA00023285"/>
    </source>
</evidence>
<evidence type="ECO:0000256" key="3">
    <source>
        <dbReference type="ARBA" id="ARBA00003485"/>
    </source>
</evidence>
<dbReference type="GO" id="GO:0003856">
    <property type="term" value="F:3-dehydroquinate synthase activity"/>
    <property type="evidence" value="ECO:0007669"/>
    <property type="project" value="UniProtKB-UniRule"/>
</dbReference>
<feature type="domain" description="3-dehydroquinate synthase N-terminal" evidence="11">
    <location>
        <begin position="72"/>
        <end position="184"/>
    </location>
</feature>
<dbReference type="NCBIfam" id="TIGR01357">
    <property type="entry name" value="aroB"/>
    <property type="match status" value="1"/>
</dbReference>
<dbReference type="EC" id="4.2.3.4" evidence="10"/>